<evidence type="ECO:0000313" key="2">
    <source>
        <dbReference type="EMBL" id="CAB4143251.1"/>
    </source>
</evidence>
<accession>A0A6J5MAS7</accession>
<proteinExistence type="predicted"/>
<dbReference type="SUPFAM" id="SSF56784">
    <property type="entry name" value="HAD-like"/>
    <property type="match status" value="1"/>
</dbReference>
<feature type="domain" description="Polynucleotide kinase PNKP phosphatase" evidence="1">
    <location>
        <begin position="10"/>
        <end position="163"/>
    </location>
</feature>
<dbReference type="InterPro" id="IPR023214">
    <property type="entry name" value="HAD_sf"/>
</dbReference>
<organism evidence="2">
    <name type="scientific">uncultured Caudovirales phage</name>
    <dbReference type="NCBI Taxonomy" id="2100421"/>
    <lineage>
        <taxon>Viruses</taxon>
        <taxon>Duplodnaviria</taxon>
        <taxon>Heunggongvirae</taxon>
        <taxon>Uroviricota</taxon>
        <taxon>Caudoviricetes</taxon>
        <taxon>Peduoviridae</taxon>
        <taxon>Maltschvirus</taxon>
        <taxon>Maltschvirus maltsch</taxon>
    </lineage>
</organism>
<evidence type="ECO:0000259" key="1">
    <source>
        <dbReference type="Pfam" id="PF25109"/>
    </source>
</evidence>
<name>A0A6J5MAS7_9CAUD</name>
<dbReference type="InterPro" id="IPR056782">
    <property type="entry name" value="HAD_PNKP"/>
</dbReference>
<gene>
    <name evidence="2" type="ORF">UFOVP434_103</name>
</gene>
<dbReference type="InterPro" id="IPR036412">
    <property type="entry name" value="HAD-like_sf"/>
</dbReference>
<reference evidence="2" key="1">
    <citation type="submission" date="2020-04" db="EMBL/GenBank/DDBJ databases">
        <authorList>
            <person name="Chiriac C."/>
            <person name="Salcher M."/>
            <person name="Ghai R."/>
            <person name="Kavagutti S V."/>
        </authorList>
    </citation>
    <scope>NUCLEOTIDE SEQUENCE</scope>
</reference>
<dbReference type="EMBL" id="LR796415">
    <property type="protein sequence ID" value="CAB4143251.1"/>
    <property type="molecule type" value="Genomic_DNA"/>
</dbReference>
<dbReference type="Gene3D" id="3.40.50.1000">
    <property type="entry name" value="HAD superfamily/HAD-like"/>
    <property type="match status" value="1"/>
</dbReference>
<protein>
    <recommendedName>
        <fullName evidence="1">Polynucleotide kinase PNKP phosphatase domain-containing protein</fullName>
    </recommendedName>
</protein>
<dbReference type="Pfam" id="PF25109">
    <property type="entry name" value="HAD_PNKP"/>
    <property type="match status" value="1"/>
</dbReference>
<sequence>MTNNSAKKERAIIVDIDGTIADHEGLRGHYEYQKVYLDRPKFEIMDLIDLVRLSPGGFKQTLFCSGREESCRETTKQWLIDKWFYRYGREILWSPSFINELDNYLFMRKTGDRRPDDIIKAEIYETHIKPKYDVLYVFDDRNRVVDMWRKKGLTCLQVADGNF</sequence>